<evidence type="ECO:0000313" key="2">
    <source>
        <dbReference type="EMBL" id="PHO21366.1"/>
    </source>
</evidence>
<sequence length="314" mass="36005">MVPLSDVTKQTVKEKHNPKKSRDYYNVQPYLYRQVENQQGVGIYVDDSHVTHGILFPGVNIFRDRSGEVSIFQHKIAEYLNPESELSIKDKESLKPVFKAILEELDFGKDREGPNSPFEAGRLKHLLLDVTEQRRLTGIVVKHKSEWAKSQTSKFDELIALARRLNDNEAADRIQTRVVDLGIGLKGEGFDSEREAYYFHPLGMIEWLNTDRIDKRCFCCEQGLMSSPCSEGAPVLEQHYEALSKELGVEKKVLKAVAEVESKGKGFISLNGEQRAKILYERHYMYRKLAEEKSNKYDLKKLSQENPNIVNKAV</sequence>
<dbReference type="InterPro" id="IPR024408">
    <property type="entry name" value="Muramidase"/>
</dbReference>
<evidence type="ECO:0000259" key="1">
    <source>
        <dbReference type="Pfam" id="PF11860"/>
    </source>
</evidence>
<dbReference type="EMBL" id="PCGW01000002">
    <property type="protein sequence ID" value="PHO21366.1"/>
    <property type="molecule type" value="Genomic_DNA"/>
</dbReference>
<reference evidence="2 3" key="1">
    <citation type="submission" date="2017-10" db="EMBL/GenBank/DDBJ databases">
        <title>Draft genome sequences of Aggregatibacter actinomycetemcomitans strains 310a and 310b.</title>
        <authorList>
            <person name="May A.C."/>
            <person name="Ohta H."/>
            <person name="Maeda H."/>
            <person name="Kokeguchi S."/>
            <person name="Cugini C."/>
        </authorList>
    </citation>
    <scope>NUCLEOTIDE SEQUENCE [LARGE SCALE GENOMIC DNA]</scope>
    <source>
        <strain evidence="2 3">310b</strain>
    </source>
</reference>
<comment type="caution">
    <text evidence="2">The sequence shown here is derived from an EMBL/GenBank/DDBJ whole genome shotgun (WGS) entry which is preliminary data.</text>
</comment>
<accession>A0A2G1DST2</accession>
<dbReference type="Pfam" id="PF11860">
    <property type="entry name" value="Muramidase"/>
    <property type="match status" value="1"/>
</dbReference>
<feature type="domain" description="N-acetylmuramidase" evidence="1">
    <location>
        <begin position="252"/>
        <end position="312"/>
    </location>
</feature>
<keyword evidence="3" id="KW-1185">Reference proteome</keyword>
<proteinExistence type="predicted"/>
<dbReference type="Proteomes" id="UP000226080">
    <property type="component" value="Unassembled WGS sequence"/>
</dbReference>
<organism evidence="2 3">
    <name type="scientific">Aggregatibacter actinomycetemcomitans</name>
    <name type="common">Actinobacillus actinomycetemcomitans</name>
    <name type="synonym">Haemophilus actinomycetemcomitans</name>
    <dbReference type="NCBI Taxonomy" id="714"/>
    <lineage>
        <taxon>Bacteria</taxon>
        <taxon>Pseudomonadati</taxon>
        <taxon>Pseudomonadota</taxon>
        <taxon>Gammaproteobacteria</taxon>
        <taxon>Pasteurellales</taxon>
        <taxon>Pasteurellaceae</taxon>
        <taxon>Aggregatibacter</taxon>
    </lineage>
</organism>
<evidence type="ECO:0000313" key="3">
    <source>
        <dbReference type="Proteomes" id="UP000226080"/>
    </source>
</evidence>
<gene>
    <name evidence="2" type="ORF">CQR80_01170</name>
</gene>
<name>A0A2G1DST2_AGGAC</name>
<protein>
    <submittedName>
        <fullName evidence="2">DUF3380 domain-containing protein</fullName>
    </submittedName>
</protein>